<comment type="catalytic activity">
    <reaction evidence="7 8">
        <text>CMP + ATP = CDP + ADP</text>
        <dbReference type="Rhea" id="RHEA:11600"/>
        <dbReference type="ChEBI" id="CHEBI:30616"/>
        <dbReference type="ChEBI" id="CHEBI:58069"/>
        <dbReference type="ChEBI" id="CHEBI:60377"/>
        <dbReference type="ChEBI" id="CHEBI:456216"/>
        <dbReference type="EC" id="2.7.4.25"/>
    </reaction>
</comment>
<evidence type="ECO:0000256" key="1">
    <source>
        <dbReference type="ARBA" id="ARBA00009427"/>
    </source>
</evidence>
<organism evidence="12 13">
    <name type="scientific">Candidatus Aeolococcus gillhamiae</name>
    <dbReference type="NCBI Taxonomy" id="3127015"/>
    <lineage>
        <taxon>Bacteria</taxon>
        <taxon>Bacillati</taxon>
        <taxon>Candidatus Dormiibacterota</taxon>
        <taxon>Candidatus Dormibacteria</taxon>
        <taxon>Candidatus Aeolococcales</taxon>
        <taxon>Candidatus Aeolococcaceae</taxon>
        <taxon>Candidatus Aeolococcus</taxon>
    </lineage>
</organism>
<comment type="caution">
    <text evidence="12">The sequence shown here is derived from an EMBL/GenBank/DDBJ whole genome shotgun (WGS) entry which is preliminary data.</text>
</comment>
<dbReference type="Proteomes" id="UP000248724">
    <property type="component" value="Unassembled WGS sequence"/>
</dbReference>
<evidence type="ECO:0000256" key="6">
    <source>
        <dbReference type="ARBA" id="ARBA00047615"/>
    </source>
</evidence>
<reference evidence="11 14" key="3">
    <citation type="submission" date="2020-10" db="EMBL/GenBank/DDBJ databases">
        <title>Ca. Dormibacterota MAGs.</title>
        <authorList>
            <person name="Montgomery K."/>
        </authorList>
    </citation>
    <scope>NUCLEOTIDE SEQUENCE [LARGE SCALE GENOMIC DNA]</scope>
    <source>
        <strain evidence="11">SC8812_S17_18</strain>
    </source>
</reference>
<dbReference type="NCBIfam" id="TIGR00017">
    <property type="entry name" value="cmk"/>
    <property type="match status" value="1"/>
</dbReference>
<evidence type="ECO:0000256" key="5">
    <source>
        <dbReference type="ARBA" id="ARBA00022840"/>
    </source>
</evidence>
<evidence type="ECO:0000256" key="8">
    <source>
        <dbReference type="HAMAP-Rule" id="MF_00238"/>
    </source>
</evidence>
<keyword evidence="5 8" id="KW-0067">ATP-binding</keyword>
<dbReference type="CDD" id="cd02019">
    <property type="entry name" value="NK"/>
    <property type="match status" value="1"/>
</dbReference>
<feature type="compositionally biased region" description="Basic and acidic residues" evidence="9">
    <location>
        <begin position="164"/>
        <end position="188"/>
    </location>
</feature>
<evidence type="ECO:0000256" key="9">
    <source>
        <dbReference type="SAM" id="MobiDB-lite"/>
    </source>
</evidence>
<keyword evidence="3 8" id="KW-0547">Nucleotide-binding</keyword>
<dbReference type="RefSeq" id="WP_337310679.1">
    <property type="nucleotide sequence ID" value="NZ_JAEKNS010000069.1"/>
</dbReference>
<evidence type="ECO:0000313" key="14">
    <source>
        <dbReference type="Proteomes" id="UP000606991"/>
    </source>
</evidence>
<dbReference type="EMBL" id="JAEKNS010000069">
    <property type="protein sequence ID" value="MBJ7594461.1"/>
    <property type="molecule type" value="Genomic_DNA"/>
</dbReference>
<evidence type="ECO:0000256" key="2">
    <source>
        <dbReference type="ARBA" id="ARBA00022679"/>
    </source>
</evidence>
<gene>
    <name evidence="8 12" type="primary">cmk</name>
    <name evidence="12" type="ORF">DLM65_13730</name>
    <name evidence="11" type="ORF">JF886_06280</name>
</gene>
<dbReference type="AlphaFoldDB" id="A0A2W6AK63"/>
<dbReference type="GO" id="GO:0005737">
    <property type="term" value="C:cytoplasm"/>
    <property type="evidence" value="ECO:0007669"/>
    <property type="project" value="UniProtKB-SubCell"/>
</dbReference>
<feature type="domain" description="Cytidylate kinase" evidence="10">
    <location>
        <begin position="7"/>
        <end position="221"/>
    </location>
</feature>
<dbReference type="InterPro" id="IPR027417">
    <property type="entry name" value="P-loop_NTPase"/>
</dbReference>
<evidence type="ECO:0000256" key="7">
    <source>
        <dbReference type="ARBA" id="ARBA00048478"/>
    </source>
</evidence>
<dbReference type="EC" id="2.7.4.25" evidence="8"/>
<dbReference type="InterPro" id="IPR003136">
    <property type="entry name" value="Cytidylate_kin"/>
</dbReference>
<evidence type="ECO:0000313" key="11">
    <source>
        <dbReference type="EMBL" id="MBJ7594461.1"/>
    </source>
</evidence>
<keyword evidence="2 8" id="KW-0808">Transferase</keyword>
<protein>
    <recommendedName>
        <fullName evidence="8">Cytidylate kinase</fullName>
        <shortName evidence="8">CK</shortName>
        <ecNumber evidence="8">2.7.4.25</ecNumber>
    </recommendedName>
    <alternativeName>
        <fullName evidence="8">Cytidine monophosphate kinase</fullName>
        <shortName evidence="8">CMP kinase</shortName>
    </alternativeName>
</protein>
<evidence type="ECO:0000313" key="12">
    <source>
        <dbReference type="EMBL" id="PZR78131.1"/>
    </source>
</evidence>
<comment type="subcellular location">
    <subcellularLocation>
        <location evidence="8">Cytoplasm</location>
    </subcellularLocation>
</comment>
<dbReference type="GO" id="GO:0006220">
    <property type="term" value="P:pyrimidine nucleotide metabolic process"/>
    <property type="evidence" value="ECO:0007669"/>
    <property type="project" value="UniProtKB-UniRule"/>
</dbReference>
<keyword evidence="4 8" id="KW-0418">Kinase</keyword>
<reference evidence="12" key="2">
    <citation type="submission" date="2018-05" db="EMBL/GenBank/DDBJ databases">
        <authorList>
            <person name="Ferrari B."/>
        </authorList>
    </citation>
    <scope>NUCLEOTIDE SEQUENCE</scope>
    <source>
        <strain evidence="12">RRmetagenome_bin12</strain>
    </source>
</reference>
<accession>A0A934JRT5</accession>
<evidence type="ECO:0000259" key="10">
    <source>
        <dbReference type="Pfam" id="PF02224"/>
    </source>
</evidence>
<dbReference type="EMBL" id="QHBU01000268">
    <property type="protein sequence ID" value="PZR78131.1"/>
    <property type="molecule type" value="Genomic_DNA"/>
</dbReference>
<reference evidence="12 13" key="1">
    <citation type="journal article" date="2017" name="Nature">
        <title>Atmospheric trace gases support primary production in Antarctic desert surface soil.</title>
        <authorList>
            <person name="Ji M."/>
            <person name="Greening C."/>
            <person name="Vanwonterghem I."/>
            <person name="Carere C.R."/>
            <person name="Bay S.K."/>
            <person name="Steen J.A."/>
            <person name="Montgomery K."/>
            <person name="Lines T."/>
            <person name="Beardall J."/>
            <person name="van Dorst J."/>
            <person name="Snape I."/>
            <person name="Stott M.B."/>
            <person name="Hugenholtz P."/>
            <person name="Ferrari B.C."/>
        </authorList>
    </citation>
    <scope>NUCLEOTIDE SEQUENCE [LARGE SCALE GENOMIC DNA]</scope>
    <source>
        <strain evidence="12">RRmetagenome_bin12</strain>
    </source>
</reference>
<dbReference type="GO" id="GO:0005524">
    <property type="term" value="F:ATP binding"/>
    <property type="evidence" value="ECO:0007669"/>
    <property type="project" value="UniProtKB-UniRule"/>
</dbReference>
<dbReference type="GO" id="GO:0036431">
    <property type="term" value="F:dCMP kinase activity"/>
    <property type="evidence" value="ECO:0007669"/>
    <property type="project" value="InterPro"/>
</dbReference>
<accession>A0A2W6AK63</accession>
<dbReference type="HAMAP" id="MF_00238">
    <property type="entry name" value="Cytidyl_kinase_type1"/>
    <property type="match status" value="1"/>
</dbReference>
<name>A0A2W6AK63_9BACT</name>
<dbReference type="Gene3D" id="3.40.50.300">
    <property type="entry name" value="P-loop containing nucleotide triphosphate hydrolases"/>
    <property type="match status" value="1"/>
</dbReference>
<dbReference type="SUPFAM" id="SSF52540">
    <property type="entry name" value="P-loop containing nucleoside triphosphate hydrolases"/>
    <property type="match status" value="1"/>
</dbReference>
<dbReference type="InterPro" id="IPR011994">
    <property type="entry name" value="Cytidylate_kinase_dom"/>
</dbReference>
<feature type="region of interest" description="Disordered" evidence="9">
    <location>
        <begin position="164"/>
        <end position="196"/>
    </location>
</feature>
<feature type="binding site" evidence="8">
    <location>
        <begin position="11"/>
        <end position="19"/>
    </location>
    <ligand>
        <name>ATP</name>
        <dbReference type="ChEBI" id="CHEBI:30616"/>
    </ligand>
</feature>
<dbReference type="Pfam" id="PF02224">
    <property type="entry name" value="Cytidylate_kin"/>
    <property type="match status" value="1"/>
</dbReference>
<evidence type="ECO:0000313" key="13">
    <source>
        <dbReference type="Proteomes" id="UP000248724"/>
    </source>
</evidence>
<dbReference type="Proteomes" id="UP000606991">
    <property type="component" value="Unassembled WGS sequence"/>
</dbReference>
<comment type="catalytic activity">
    <reaction evidence="6 8">
        <text>dCMP + ATP = dCDP + ADP</text>
        <dbReference type="Rhea" id="RHEA:25094"/>
        <dbReference type="ChEBI" id="CHEBI:30616"/>
        <dbReference type="ChEBI" id="CHEBI:57566"/>
        <dbReference type="ChEBI" id="CHEBI:58593"/>
        <dbReference type="ChEBI" id="CHEBI:456216"/>
        <dbReference type="EC" id="2.7.4.25"/>
    </reaction>
</comment>
<comment type="similarity">
    <text evidence="1 8">Belongs to the cytidylate kinase family. Type 1 subfamily.</text>
</comment>
<evidence type="ECO:0000256" key="3">
    <source>
        <dbReference type="ARBA" id="ARBA00022741"/>
    </source>
</evidence>
<sequence>MSRHRIVTVDGPAGSGKSTLGRALAIELGLPLVDTGLFYRGIMVAAVRVGVDVGDPDALAELARQTTVEVDTDPRSGGDHVVVDGVADDVMLRDPHYAALLTAISSTPAVRAAVLEPQRALAAGGAVAVGRDCGTVVFPDAAVKFYLAAPQSVREERRLAQLRARGTDADHSALRAEVADRDRADTDRAASPLTPAPDAHVIDTAAMDVPTMIAYALKLCHEAGLDPVPTR</sequence>
<proteinExistence type="inferred from homology"/>
<evidence type="ECO:0000256" key="4">
    <source>
        <dbReference type="ARBA" id="ARBA00022777"/>
    </source>
</evidence>
<keyword evidence="8" id="KW-0963">Cytoplasm</keyword>
<dbReference type="CDD" id="cd02020">
    <property type="entry name" value="CMPK"/>
    <property type="match status" value="1"/>
</dbReference>